<keyword evidence="4" id="KW-1185">Reference proteome</keyword>
<comment type="caution">
    <text evidence="3">The sequence shown here is derived from an EMBL/GenBank/DDBJ whole genome shotgun (WGS) entry which is preliminary data.</text>
</comment>
<feature type="compositionally biased region" description="Acidic residues" evidence="1">
    <location>
        <begin position="407"/>
        <end position="420"/>
    </location>
</feature>
<evidence type="ECO:0000259" key="2">
    <source>
        <dbReference type="Pfam" id="PF11955"/>
    </source>
</evidence>
<organism evidence="3 4">
    <name type="scientific">Actinidia rufa</name>
    <dbReference type="NCBI Taxonomy" id="165716"/>
    <lineage>
        <taxon>Eukaryota</taxon>
        <taxon>Viridiplantae</taxon>
        <taxon>Streptophyta</taxon>
        <taxon>Embryophyta</taxon>
        <taxon>Tracheophyta</taxon>
        <taxon>Spermatophyta</taxon>
        <taxon>Magnoliopsida</taxon>
        <taxon>eudicotyledons</taxon>
        <taxon>Gunneridae</taxon>
        <taxon>Pentapetalae</taxon>
        <taxon>asterids</taxon>
        <taxon>Ericales</taxon>
        <taxon>Actinidiaceae</taxon>
        <taxon>Actinidia</taxon>
    </lineage>
</organism>
<dbReference type="PANTHER" id="PTHR31476:SF6">
    <property type="entry name" value="EMB|CAB68190.1"/>
    <property type="match status" value="1"/>
</dbReference>
<proteinExistence type="predicted"/>
<accession>A0A7J0G3Y1</accession>
<keyword evidence="3" id="KW-0378">Hydrolase</keyword>
<gene>
    <name evidence="3" type="ORF">Acr_17g0010670</name>
</gene>
<dbReference type="InterPro" id="IPR021099">
    <property type="entry name" value="PORR_domain"/>
</dbReference>
<dbReference type="AlphaFoldDB" id="A0A7J0G3Y1"/>
<dbReference type="Proteomes" id="UP000585474">
    <property type="component" value="Unassembled WGS sequence"/>
</dbReference>
<evidence type="ECO:0000313" key="4">
    <source>
        <dbReference type="Proteomes" id="UP000585474"/>
    </source>
</evidence>
<evidence type="ECO:0000313" key="3">
    <source>
        <dbReference type="EMBL" id="GFZ05495.1"/>
    </source>
</evidence>
<reference evidence="3 4" key="1">
    <citation type="submission" date="2019-07" db="EMBL/GenBank/DDBJ databases">
        <title>De Novo Assembly of kiwifruit Actinidia rufa.</title>
        <authorList>
            <person name="Sugita-Konishi S."/>
            <person name="Sato K."/>
            <person name="Mori E."/>
            <person name="Abe Y."/>
            <person name="Kisaki G."/>
            <person name="Hamano K."/>
            <person name="Suezawa K."/>
            <person name="Otani M."/>
            <person name="Fukuda T."/>
            <person name="Manabe T."/>
            <person name="Gomi K."/>
            <person name="Tabuchi M."/>
            <person name="Akimitsu K."/>
            <person name="Kataoka I."/>
        </authorList>
    </citation>
    <scope>NUCLEOTIDE SEQUENCE [LARGE SCALE GENOMIC DNA]</scope>
    <source>
        <strain evidence="4">cv. Fuchu</strain>
    </source>
</reference>
<name>A0A7J0G3Y1_9ERIC</name>
<dbReference type="InterPro" id="IPR045040">
    <property type="entry name" value="PORR_fam"/>
</dbReference>
<sequence>MFRWLSGWAEAYGFLYGKRRGFNYQQNFNLVNVKLKWVKDKVLDGVIAGERDLRAVCTIVSIISSGPRGCLPVYHLTRCRGQLDLPYDLKISTFIRRYPNIFNEFHVPDSGGTPVPWFCLTPEAQSLHQEELYILQQHRKDLVDRLCKLLMLTKDRTLPLQTIDQLKWDMGLPYAYEHSLIPHHPELFSLYRLPDDRVGLRLLFWDDCLAVSELQKNAAFQQKENVKSGCLAFPIRFTRGFGLKRKCTEWLEEWQRLPYTSPYINASHLDPRTDISEKRIVGVFHEFLHLTMQKKTERKNVSNMRKPLALPQKFTKMFERHPGIFYISKKCDTHTVVLREAYDRQQLIQKHPLVDIRERFSNMMAKGFLDRSRGLYKRSASADSEEGALKDVSIDELNSIGYKSDGDSESDFCSEYESDE</sequence>
<dbReference type="GO" id="GO:0016787">
    <property type="term" value="F:hydrolase activity"/>
    <property type="evidence" value="ECO:0007669"/>
    <property type="project" value="UniProtKB-KW"/>
</dbReference>
<feature type="domain" description="PORR" evidence="2">
    <location>
        <begin position="38"/>
        <end position="367"/>
    </location>
</feature>
<dbReference type="Pfam" id="PF11955">
    <property type="entry name" value="PORR"/>
    <property type="match status" value="1"/>
</dbReference>
<dbReference type="GO" id="GO:0003723">
    <property type="term" value="F:RNA binding"/>
    <property type="evidence" value="ECO:0007669"/>
    <property type="project" value="InterPro"/>
</dbReference>
<dbReference type="EMBL" id="BJWL01000017">
    <property type="protein sequence ID" value="GFZ05495.1"/>
    <property type="molecule type" value="Genomic_DNA"/>
</dbReference>
<evidence type="ECO:0000256" key="1">
    <source>
        <dbReference type="SAM" id="MobiDB-lite"/>
    </source>
</evidence>
<protein>
    <submittedName>
        <fullName evidence="3">Ubiquitin carboxyl-terminal hydrolase family protein</fullName>
    </submittedName>
</protein>
<dbReference type="OrthoDB" id="1716100at2759"/>
<feature type="region of interest" description="Disordered" evidence="1">
    <location>
        <begin position="401"/>
        <end position="420"/>
    </location>
</feature>
<dbReference type="PANTHER" id="PTHR31476">
    <property type="entry name" value="PROTEIN WHAT'S THIS FACTOR 1 HOMOLOG, CHLOROPLASTIC"/>
    <property type="match status" value="1"/>
</dbReference>